<evidence type="ECO:0000256" key="4">
    <source>
        <dbReference type="ARBA" id="ARBA00022807"/>
    </source>
</evidence>
<dbReference type="SUPFAM" id="SSF49758">
    <property type="entry name" value="Calpain large subunit, middle domain (domain III)"/>
    <property type="match status" value="2"/>
</dbReference>
<dbReference type="EMBL" id="JAAQHG020000011">
    <property type="protein sequence ID" value="KAL1587322.1"/>
    <property type="molecule type" value="Genomic_DNA"/>
</dbReference>
<keyword evidence="4 5" id="KW-0788">Thiol protease</keyword>
<dbReference type="SMART" id="SM00230">
    <property type="entry name" value="CysPc"/>
    <property type="match status" value="1"/>
</dbReference>
<dbReference type="GO" id="GO:0004198">
    <property type="term" value="F:calcium-dependent cysteine-type endopeptidase activity"/>
    <property type="evidence" value="ECO:0007669"/>
    <property type="project" value="InterPro"/>
</dbReference>
<dbReference type="SUPFAM" id="SSF54001">
    <property type="entry name" value="Cysteine proteinases"/>
    <property type="match status" value="1"/>
</dbReference>
<dbReference type="Pfam" id="PF01067">
    <property type="entry name" value="Calpain_III"/>
    <property type="match status" value="1"/>
</dbReference>
<organism evidence="8 9">
    <name type="scientific">Cladosporium halotolerans</name>
    <dbReference type="NCBI Taxonomy" id="1052096"/>
    <lineage>
        <taxon>Eukaryota</taxon>
        <taxon>Fungi</taxon>
        <taxon>Dikarya</taxon>
        <taxon>Ascomycota</taxon>
        <taxon>Pezizomycotina</taxon>
        <taxon>Dothideomycetes</taxon>
        <taxon>Dothideomycetidae</taxon>
        <taxon>Cladosporiales</taxon>
        <taxon>Cladosporiaceae</taxon>
        <taxon>Cladosporium</taxon>
    </lineage>
</organism>
<dbReference type="CDD" id="cd00044">
    <property type="entry name" value="CysPc"/>
    <property type="match status" value="1"/>
</dbReference>
<evidence type="ECO:0000256" key="2">
    <source>
        <dbReference type="ARBA" id="ARBA00022670"/>
    </source>
</evidence>
<keyword evidence="2 5" id="KW-0645">Protease</keyword>
<evidence type="ECO:0000256" key="5">
    <source>
        <dbReference type="PROSITE-ProRule" id="PRU00239"/>
    </source>
</evidence>
<feature type="region of interest" description="Disordered" evidence="6">
    <location>
        <begin position="416"/>
        <end position="437"/>
    </location>
</feature>
<dbReference type="Proteomes" id="UP000803884">
    <property type="component" value="Unassembled WGS sequence"/>
</dbReference>
<dbReference type="InterPro" id="IPR051297">
    <property type="entry name" value="PalB/RIM13"/>
</dbReference>
<dbReference type="Gene3D" id="2.60.120.380">
    <property type="match status" value="1"/>
</dbReference>
<evidence type="ECO:0000256" key="1">
    <source>
        <dbReference type="ARBA" id="ARBA00010193"/>
    </source>
</evidence>
<feature type="active site" evidence="5">
    <location>
        <position position="379"/>
    </location>
</feature>
<evidence type="ECO:0000313" key="8">
    <source>
        <dbReference type="EMBL" id="KAL1587322.1"/>
    </source>
</evidence>
<feature type="active site" evidence="5">
    <location>
        <position position="211"/>
    </location>
</feature>
<dbReference type="RefSeq" id="XP_069230427.1">
    <property type="nucleotide sequence ID" value="XM_069372873.1"/>
</dbReference>
<evidence type="ECO:0000256" key="6">
    <source>
        <dbReference type="SAM" id="MobiDB-lite"/>
    </source>
</evidence>
<feature type="region of interest" description="Disordered" evidence="6">
    <location>
        <begin position="819"/>
        <end position="847"/>
    </location>
</feature>
<evidence type="ECO:0000256" key="3">
    <source>
        <dbReference type="ARBA" id="ARBA00022801"/>
    </source>
</evidence>
<reference evidence="8 9" key="1">
    <citation type="journal article" date="2020" name="Microbiol. Resour. Announc.">
        <title>Draft Genome Sequence of a Cladosporium Species Isolated from the Mesophotic Ascidian Didemnum maculosum.</title>
        <authorList>
            <person name="Gioti A."/>
            <person name="Siaperas R."/>
            <person name="Nikolaivits E."/>
            <person name="Le Goff G."/>
            <person name="Ouazzani J."/>
            <person name="Kotoulas G."/>
            <person name="Topakas E."/>
        </authorList>
    </citation>
    <scope>NUCLEOTIDE SEQUENCE [LARGE SCALE GENOMIC DNA]</scope>
    <source>
        <strain evidence="8 9">TM138-S3</strain>
    </source>
</reference>
<gene>
    <name evidence="8" type="ORF">WHR41_04267</name>
</gene>
<dbReference type="InterPro" id="IPR038765">
    <property type="entry name" value="Papain-like_cys_pep_sf"/>
</dbReference>
<name>A0AB34KQD2_9PEZI</name>
<feature type="compositionally biased region" description="Acidic residues" evidence="6">
    <location>
        <begin position="420"/>
        <end position="433"/>
    </location>
</feature>
<accession>A0AB34KQD2</accession>
<dbReference type="Gene3D" id="3.90.70.10">
    <property type="entry name" value="Cysteine proteinases"/>
    <property type="match status" value="1"/>
</dbReference>
<dbReference type="GO" id="GO:0006508">
    <property type="term" value="P:proteolysis"/>
    <property type="evidence" value="ECO:0007669"/>
    <property type="project" value="UniProtKB-KW"/>
</dbReference>
<comment type="caution">
    <text evidence="8">The sequence shown here is derived from an EMBL/GenBank/DDBJ whole genome shotgun (WGS) entry which is preliminary data.</text>
</comment>
<dbReference type="InterPro" id="IPR036213">
    <property type="entry name" value="Calpain_III_sf"/>
</dbReference>
<feature type="active site" evidence="5">
    <location>
        <position position="399"/>
    </location>
</feature>
<feature type="compositionally biased region" description="Gly residues" evidence="6">
    <location>
        <begin position="826"/>
        <end position="837"/>
    </location>
</feature>
<dbReference type="PANTHER" id="PTHR46143">
    <property type="entry name" value="CALPAIN-7"/>
    <property type="match status" value="1"/>
</dbReference>
<proteinExistence type="inferred from homology"/>
<dbReference type="Pfam" id="PF25435">
    <property type="entry name" value="PalB_C"/>
    <property type="match status" value="1"/>
</dbReference>
<dbReference type="PANTHER" id="PTHR46143:SF1">
    <property type="entry name" value="CALPAIN-7"/>
    <property type="match status" value="1"/>
</dbReference>
<evidence type="ECO:0000259" key="7">
    <source>
        <dbReference type="PROSITE" id="PS50203"/>
    </source>
</evidence>
<protein>
    <recommendedName>
        <fullName evidence="7">Calpain catalytic domain-containing protein</fullName>
    </recommendedName>
</protein>
<comment type="similarity">
    <text evidence="1">Belongs to the peptidase C2 family. PalB/RIM13 subfamily.</text>
</comment>
<keyword evidence="3 5" id="KW-0378">Hydrolase</keyword>
<dbReference type="InterPro" id="IPR001300">
    <property type="entry name" value="Peptidase_C2_calpain_cat"/>
</dbReference>
<dbReference type="SMART" id="SM00720">
    <property type="entry name" value="calpain_III"/>
    <property type="match status" value="1"/>
</dbReference>
<dbReference type="Pfam" id="PF00648">
    <property type="entry name" value="Peptidase_C2"/>
    <property type="match status" value="1"/>
</dbReference>
<feature type="domain" description="Calpain catalytic" evidence="7">
    <location>
        <begin position="171"/>
        <end position="472"/>
    </location>
</feature>
<sequence>MSLTPADLDSLRQDADELSLKLVRSKSRGEALEHAINAVDTSMRALKLADNPIDRSQLSRRVKQLLQEAEQIKTNSDWRPLEQDAPAIHDPSGRDAFIEVSELKEPQNARTLPKSEQILLLRASMLNGLKFPPWTGEPDADEFMLRAGEELFSDAVELGLSDFQWDVFDGWKRPSEALPPPAWLTDDDVSPGPSMEYSKKVDIVQDAATDCSVVASLCAGVARAERSHAKIMRSVLHPYDIENGRPRMSENGKYIVRLNFNGCYRKVVIDDTLPTSKTNRVIHVVDRRNPGLLWPALLEKAYLKVRGGYDFPGSNSATDLWILSGWIPEQVFVQSDDLEPDTFWRRTLNAFTYGDVMVTMGTGKISPRAEREIGLAGQHDYAVLDVREVDGQRLFLIKNPWCEGTSWRGRFKESSYVSEDGSDETEPLEDEEPVQSSRDLLNADDNLSPGTFWMDLDNVIQNFESIYLNWNPGIFSHRQDIHFVWDLSDPAAACRRFASLKAHPQFVVTTQKRGTVWLLLCRHFQGEENPGQDGTQRQDIDFRGFIALHAFNSRGNRLLLAERAIEKSNFVDSPQNLLKLESCEPGKPITVIPGEQELPPRKLTFTISAWSDSPFSLVEAPERYPCNTSIQGSWTKDTAGGNAHSPTYSKNPQFSIEVTKKTSISLLLEADNDALNVHFKLVHGYGQRVRAIRARDIVADSKDYRRRSCIAEAGHVEAGKYTIICSTFEPDQLSSFNLLAESTSPVRLALLPREGAGRLRLELRPASFKRDNNRIAIPLMPQRLLKLYAVALPSGSRLPGSSTRTSLIRLSIEVGRGPHKRSLTSSGGGEYSDGSAGGIQTDDLDIDPNARRHGDIWLVLERMYAHSQVPEETFGVELFVDQPGAIDTGDWMAADE</sequence>
<evidence type="ECO:0000313" key="9">
    <source>
        <dbReference type="Proteomes" id="UP000803884"/>
    </source>
</evidence>
<keyword evidence="9" id="KW-1185">Reference proteome</keyword>
<dbReference type="GeneID" id="96005711"/>
<dbReference type="InterPro" id="IPR022683">
    <property type="entry name" value="Calpain_III"/>
</dbReference>
<dbReference type="InterPro" id="IPR022682">
    <property type="entry name" value="Calpain_domain_III"/>
</dbReference>
<dbReference type="PROSITE" id="PS50203">
    <property type="entry name" value="CALPAIN_CAT"/>
    <property type="match status" value="1"/>
</dbReference>
<dbReference type="AlphaFoldDB" id="A0AB34KQD2"/>